<gene>
    <name evidence="1" type="primary">BnaC04g13000D</name>
    <name evidence="1" type="ORF">GSBRNA2T00056872001</name>
</gene>
<dbReference type="Proteomes" id="UP000028999">
    <property type="component" value="Unassembled WGS sequence"/>
</dbReference>
<dbReference type="EMBL" id="LK032335">
    <property type="protein sequence ID" value="CDY34499.1"/>
    <property type="molecule type" value="Genomic_DNA"/>
</dbReference>
<dbReference type="SMR" id="A0A078HAL0"/>
<organism evidence="1 2">
    <name type="scientific">Brassica napus</name>
    <name type="common">Rape</name>
    <dbReference type="NCBI Taxonomy" id="3708"/>
    <lineage>
        <taxon>Eukaryota</taxon>
        <taxon>Viridiplantae</taxon>
        <taxon>Streptophyta</taxon>
        <taxon>Embryophyta</taxon>
        <taxon>Tracheophyta</taxon>
        <taxon>Spermatophyta</taxon>
        <taxon>Magnoliopsida</taxon>
        <taxon>eudicotyledons</taxon>
        <taxon>Gunneridae</taxon>
        <taxon>Pentapetalae</taxon>
        <taxon>rosids</taxon>
        <taxon>malvids</taxon>
        <taxon>Brassicales</taxon>
        <taxon>Brassicaceae</taxon>
        <taxon>Brassiceae</taxon>
        <taxon>Brassica</taxon>
    </lineage>
</organism>
<evidence type="ECO:0000313" key="1">
    <source>
        <dbReference type="EMBL" id="CDY34499.1"/>
    </source>
</evidence>
<dbReference type="AlphaFoldDB" id="A0A078HAL0"/>
<dbReference type="PaxDb" id="3708-A0A078HAL0"/>
<evidence type="ECO:0000313" key="2">
    <source>
        <dbReference type="Proteomes" id="UP000028999"/>
    </source>
</evidence>
<accession>A0A078HAL0</accession>
<sequence length="60" mass="6737">MMEFVKSLGKGSGGSVNLIRVTKPDGSNPYYHARLSRNRANLWSISVERSYDSSRTCLRS</sequence>
<reference evidence="1 2" key="1">
    <citation type="journal article" date="2014" name="Science">
        <title>Plant genetics. Early allopolyploid evolution in the post-Neolithic Brassica napus oilseed genome.</title>
        <authorList>
            <person name="Chalhoub B."/>
            <person name="Denoeud F."/>
            <person name="Liu S."/>
            <person name="Parkin I.A."/>
            <person name="Tang H."/>
            <person name="Wang X."/>
            <person name="Chiquet J."/>
            <person name="Belcram H."/>
            <person name="Tong C."/>
            <person name="Samans B."/>
            <person name="Correa M."/>
            <person name="Da Silva C."/>
            <person name="Just J."/>
            <person name="Falentin C."/>
            <person name="Koh C.S."/>
            <person name="Le Clainche I."/>
            <person name="Bernard M."/>
            <person name="Bento P."/>
            <person name="Noel B."/>
            <person name="Labadie K."/>
            <person name="Alberti A."/>
            <person name="Charles M."/>
            <person name="Arnaud D."/>
            <person name="Guo H."/>
            <person name="Daviaud C."/>
            <person name="Alamery S."/>
            <person name="Jabbari K."/>
            <person name="Zhao M."/>
            <person name="Edger P.P."/>
            <person name="Chelaifa H."/>
            <person name="Tack D."/>
            <person name="Lassalle G."/>
            <person name="Mestiri I."/>
            <person name="Schnel N."/>
            <person name="Le Paslier M.C."/>
            <person name="Fan G."/>
            <person name="Renault V."/>
            <person name="Bayer P.E."/>
            <person name="Golicz A.A."/>
            <person name="Manoli S."/>
            <person name="Lee T.H."/>
            <person name="Thi V.H."/>
            <person name="Chalabi S."/>
            <person name="Hu Q."/>
            <person name="Fan C."/>
            <person name="Tollenaere R."/>
            <person name="Lu Y."/>
            <person name="Battail C."/>
            <person name="Shen J."/>
            <person name="Sidebottom C.H."/>
            <person name="Wang X."/>
            <person name="Canaguier A."/>
            <person name="Chauveau A."/>
            <person name="Berard A."/>
            <person name="Deniot G."/>
            <person name="Guan M."/>
            <person name="Liu Z."/>
            <person name="Sun F."/>
            <person name="Lim Y.P."/>
            <person name="Lyons E."/>
            <person name="Town C.D."/>
            <person name="Bancroft I."/>
            <person name="Wang X."/>
            <person name="Meng J."/>
            <person name="Ma J."/>
            <person name="Pires J.C."/>
            <person name="King G.J."/>
            <person name="Brunel D."/>
            <person name="Delourme R."/>
            <person name="Renard M."/>
            <person name="Aury J.M."/>
            <person name="Adams K.L."/>
            <person name="Batley J."/>
            <person name="Snowdon R.J."/>
            <person name="Tost J."/>
            <person name="Edwards D."/>
            <person name="Zhou Y."/>
            <person name="Hua W."/>
            <person name="Sharpe A.G."/>
            <person name="Paterson A.H."/>
            <person name="Guan C."/>
            <person name="Wincker P."/>
        </authorList>
    </citation>
    <scope>NUCLEOTIDE SEQUENCE [LARGE SCALE GENOMIC DNA]</scope>
    <source>
        <strain evidence="2">cv. Darmor-bzh</strain>
    </source>
</reference>
<dbReference type="Gramene" id="CDY34499">
    <property type="protein sequence ID" value="CDY34499"/>
    <property type="gene ID" value="GSBRNA2T00056872001"/>
</dbReference>
<proteinExistence type="predicted"/>
<name>A0A078HAL0_BRANA</name>
<protein>
    <submittedName>
        <fullName evidence="1">BnaC04g13000D protein</fullName>
    </submittedName>
</protein>
<keyword evidence="2" id="KW-1185">Reference proteome</keyword>